<reference evidence="3" key="1">
    <citation type="journal article" date="2019" name="Int. J. Syst. Evol. Microbiol.">
        <title>The Global Catalogue of Microorganisms (GCM) 10K type strain sequencing project: providing services to taxonomists for standard genome sequencing and annotation.</title>
        <authorList>
            <consortium name="The Broad Institute Genomics Platform"/>
            <consortium name="The Broad Institute Genome Sequencing Center for Infectious Disease"/>
            <person name="Wu L."/>
            <person name="Ma J."/>
        </authorList>
    </citation>
    <scope>NUCLEOTIDE SEQUENCE [LARGE SCALE GENOMIC DNA]</scope>
    <source>
        <strain evidence="3">KCTC 13128</strain>
    </source>
</reference>
<gene>
    <name evidence="2" type="ORF">ACFOGI_07645</name>
</gene>
<dbReference type="RefSeq" id="WP_390270903.1">
    <property type="nucleotide sequence ID" value="NZ_JBHRSA010000031.1"/>
</dbReference>
<dbReference type="Proteomes" id="UP001595279">
    <property type="component" value="Unassembled WGS sequence"/>
</dbReference>
<protein>
    <submittedName>
        <fullName evidence="2">Uncharacterized protein</fullName>
    </submittedName>
</protein>
<accession>A0ABV7CV03</accession>
<name>A0ABV7CV03_9BACI</name>
<organism evidence="2 3">
    <name type="scientific">Virgibacillus xinjiangensis</name>
    <dbReference type="NCBI Taxonomy" id="393090"/>
    <lineage>
        <taxon>Bacteria</taxon>
        <taxon>Bacillati</taxon>
        <taxon>Bacillota</taxon>
        <taxon>Bacilli</taxon>
        <taxon>Bacillales</taxon>
        <taxon>Bacillaceae</taxon>
        <taxon>Virgibacillus</taxon>
    </lineage>
</organism>
<sequence length="53" mass="6250">MPKKRKEHDPHHIFEDDKGVAAVKNQLNESYQSGVIEEMHNNKAIHHYNNQKN</sequence>
<evidence type="ECO:0000313" key="3">
    <source>
        <dbReference type="Proteomes" id="UP001595279"/>
    </source>
</evidence>
<feature type="compositionally biased region" description="Basic and acidic residues" evidence="1">
    <location>
        <begin position="7"/>
        <end position="19"/>
    </location>
</feature>
<dbReference type="EMBL" id="JBHRSA010000031">
    <property type="protein sequence ID" value="MFC3040123.1"/>
    <property type="molecule type" value="Genomic_DNA"/>
</dbReference>
<keyword evidence="3" id="KW-1185">Reference proteome</keyword>
<proteinExistence type="predicted"/>
<evidence type="ECO:0000256" key="1">
    <source>
        <dbReference type="SAM" id="MobiDB-lite"/>
    </source>
</evidence>
<evidence type="ECO:0000313" key="2">
    <source>
        <dbReference type="EMBL" id="MFC3040123.1"/>
    </source>
</evidence>
<feature type="region of interest" description="Disordered" evidence="1">
    <location>
        <begin position="1"/>
        <end position="21"/>
    </location>
</feature>
<comment type="caution">
    <text evidence="2">The sequence shown here is derived from an EMBL/GenBank/DDBJ whole genome shotgun (WGS) entry which is preliminary data.</text>
</comment>